<dbReference type="GO" id="GO:0000118">
    <property type="term" value="C:histone deacetylase complex"/>
    <property type="evidence" value="ECO:0007669"/>
    <property type="project" value="TreeGrafter"/>
</dbReference>
<reference evidence="4" key="1">
    <citation type="submission" date="2016-11" db="UniProtKB">
        <authorList>
            <consortium name="WormBaseParasite"/>
        </authorList>
    </citation>
    <scope>IDENTIFICATION</scope>
</reference>
<organism evidence="3 4">
    <name type="scientific">Steinernema glaseri</name>
    <dbReference type="NCBI Taxonomy" id="37863"/>
    <lineage>
        <taxon>Eukaryota</taxon>
        <taxon>Metazoa</taxon>
        <taxon>Ecdysozoa</taxon>
        <taxon>Nematoda</taxon>
        <taxon>Chromadorea</taxon>
        <taxon>Rhabditida</taxon>
        <taxon>Tylenchina</taxon>
        <taxon>Panagrolaimomorpha</taxon>
        <taxon>Strongyloidoidea</taxon>
        <taxon>Steinernematidae</taxon>
        <taxon>Steinernema</taxon>
    </lineage>
</organism>
<evidence type="ECO:0000313" key="3">
    <source>
        <dbReference type="Proteomes" id="UP000095287"/>
    </source>
</evidence>
<dbReference type="InterPro" id="IPR037138">
    <property type="entry name" value="His_deacetylse_dom_sf"/>
</dbReference>
<dbReference type="InterPro" id="IPR000286">
    <property type="entry name" value="HDACs"/>
</dbReference>
<dbReference type="PRINTS" id="PR01270">
    <property type="entry name" value="HDASUPER"/>
</dbReference>
<name>A0A1I7YDI8_9BILA</name>
<proteinExistence type="predicted"/>
<dbReference type="SUPFAM" id="SSF52768">
    <property type="entry name" value="Arginase/deacetylase"/>
    <property type="match status" value="1"/>
</dbReference>
<dbReference type="WBParaSite" id="L893_g15257.t1">
    <property type="protein sequence ID" value="L893_g15257.t1"/>
    <property type="gene ID" value="L893_g15257"/>
</dbReference>
<evidence type="ECO:0000313" key="4">
    <source>
        <dbReference type="WBParaSite" id="L893_g15257.t1"/>
    </source>
</evidence>
<accession>A0A1I7YDI8</accession>
<feature type="domain" description="Histone deacetylase" evidence="2">
    <location>
        <begin position="23"/>
        <end position="312"/>
    </location>
</feature>
<dbReference type="GO" id="GO:0141221">
    <property type="term" value="F:histone deacetylase activity, hydrolytic mechanism"/>
    <property type="evidence" value="ECO:0007669"/>
    <property type="project" value="UniProtKB-EC"/>
</dbReference>
<dbReference type="PANTHER" id="PTHR10625">
    <property type="entry name" value="HISTONE DEACETYLASE HDAC1-RELATED"/>
    <property type="match status" value="1"/>
</dbReference>
<dbReference type="Proteomes" id="UP000095287">
    <property type="component" value="Unplaced"/>
</dbReference>
<dbReference type="PANTHER" id="PTHR10625:SF45">
    <property type="entry name" value="HISTONE DEACETYLASE DOMAIN-CONTAINING PROTEIN"/>
    <property type="match status" value="1"/>
</dbReference>
<sequence length="522" mass="59676">MPSTTLVTHRSMLEHKCEWDVTHIERPDRLKVILDCLENGEVSGDFTRIEGETAAMDDILLVHTKDYVEKIRQVCKEPIEKIENFCEYNEDIYLNKSTFDCAMMSAGSSIQAMKAVLGKKGQNSFAAVRPPGHHAWQDAPCGFCIFNNVAICAKKALQLGCQKVLIVDWDVHAGQGTQYCIAGDERIQLISSHRYEEGRYWPQLPESGIRNEYLNTTNLPINEVGVGDAEYIYFLNHFILPLIDDFKPNLILVSCGFDAALGDPEGEMKITPAGYGILLGHLAAMEIPLCVLLEGGYFLESIKENFKFCMKALINKKPPLPLLLEAPSESFKDQVLRLVITHQAKFPTFRRLFNFLNEIRVLDSKPEIEMPVQEYYGKREFSTPPFQTRNVYPPRPEGVEDYFRELIKEVVTSYDKIRSEVVATVERFDITNNNNEIRLRFMDTEITIEHATEEDIALIFYVVVQDLQSDFRKTAFYVNDLEMTFPIVLNQFRARLGVRGGIGDKATNRKIAEFLRDVSRRL</sequence>
<dbReference type="InterPro" id="IPR023696">
    <property type="entry name" value="Ureohydrolase_dom_sf"/>
</dbReference>
<dbReference type="GO" id="GO:0040029">
    <property type="term" value="P:epigenetic regulation of gene expression"/>
    <property type="evidence" value="ECO:0007669"/>
    <property type="project" value="TreeGrafter"/>
</dbReference>
<keyword evidence="3" id="KW-1185">Reference proteome</keyword>
<evidence type="ECO:0000256" key="1">
    <source>
        <dbReference type="ARBA" id="ARBA00048287"/>
    </source>
</evidence>
<dbReference type="AlphaFoldDB" id="A0A1I7YDI8"/>
<protein>
    <submittedName>
        <fullName evidence="4">Hist_deacetyl domain-containing protein</fullName>
    </submittedName>
</protein>
<dbReference type="Gene3D" id="3.40.800.20">
    <property type="entry name" value="Histone deacetylase domain"/>
    <property type="match status" value="1"/>
</dbReference>
<dbReference type="Pfam" id="PF00850">
    <property type="entry name" value="Hist_deacetyl"/>
    <property type="match status" value="1"/>
</dbReference>
<comment type="catalytic activity">
    <reaction evidence="1">
        <text>N(6)-acetyl-L-lysyl-[histone] + H2O = L-lysyl-[histone] + acetate</text>
        <dbReference type="Rhea" id="RHEA:58196"/>
        <dbReference type="Rhea" id="RHEA-COMP:9845"/>
        <dbReference type="Rhea" id="RHEA-COMP:11338"/>
        <dbReference type="ChEBI" id="CHEBI:15377"/>
        <dbReference type="ChEBI" id="CHEBI:29969"/>
        <dbReference type="ChEBI" id="CHEBI:30089"/>
        <dbReference type="ChEBI" id="CHEBI:61930"/>
        <dbReference type="EC" id="3.5.1.98"/>
    </reaction>
</comment>
<evidence type="ECO:0000259" key="2">
    <source>
        <dbReference type="Pfam" id="PF00850"/>
    </source>
</evidence>
<dbReference type="InterPro" id="IPR023801">
    <property type="entry name" value="His_deacetylse_dom"/>
</dbReference>